<evidence type="ECO:0000313" key="10">
    <source>
        <dbReference type="EMBL" id="NNM73963.1"/>
    </source>
</evidence>
<comment type="catalytic activity">
    <reaction evidence="4 7">
        <text>uridine(38/39/40) in tRNA = pseudouridine(38/39/40) in tRNA</text>
        <dbReference type="Rhea" id="RHEA:22376"/>
        <dbReference type="Rhea" id="RHEA-COMP:10085"/>
        <dbReference type="Rhea" id="RHEA-COMP:10087"/>
        <dbReference type="ChEBI" id="CHEBI:65314"/>
        <dbReference type="ChEBI" id="CHEBI:65315"/>
        <dbReference type="EC" id="5.4.99.12"/>
    </reaction>
</comment>
<comment type="function">
    <text evidence="4">Formation of pseudouridine at positions 38, 39 and 40 in the anticodon stem and loop of transfer RNAs.</text>
</comment>
<comment type="caution">
    <text evidence="4">Lacks conserved residue(s) required for the propagation of feature annotation.</text>
</comment>
<comment type="caution">
    <text evidence="10">The sequence shown here is derived from an EMBL/GenBank/DDBJ whole genome shotgun (WGS) entry which is preliminary data.</text>
</comment>
<dbReference type="AlphaFoldDB" id="A0A849IJ39"/>
<evidence type="ECO:0000256" key="6">
    <source>
        <dbReference type="PIRSR" id="PIRSR001430-2"/>
    </source>
</evidence>
<evidence type="ECO:0000256" key="2">
    <source>
        <dbReference type="ARBA" id="ARBA00022694"/>
    </source>
</evidence>
<dbReference type="Gene3D" id="3.30.70.660">
    <property type="entry name" value="Pseudouridine synthase I, catalytic domain, C-terminal subdomain"/>
    <property type="match status" value="1"/>
</dbReference>
<evidence type="ECO:0000259" key="9">
    <source>
        <dbReference type="Pfam" id="PF01416"/>
    </source>
</evidence>
<evidence type="ECO:0000313" key="11">
    <source>
        <dbReference type="Proteomes" id="UP000564885"/>
    </source>
</evidence>
<protein>
    <recommendedName>
        <fullName evidence="4">tRNA pseudouridine synthase A</fullName>
        <ecNumber evidence="4">5.4.99.12</ecNumber>
    </recommendedName>
    <alternativeName>
        <fullName evidence="4">tRNA pseudouridine(38-40) synthase</fullName>
    </alternativeName>
    <alternativeName>
        <fullName evidence="4">tRNA pseudouridylate synthase I</fullName>
    </alternativeName>
    <alternativeName>
        <fullName evidence="4">tRNA-uridine isomerase I</fullName>
    </alternativeName>
</protein>
<feature type="active site" description="Nucleophile" evidence="4 5">
    <location>
        <position position="52"/>
    </location>
</feature>
<dbReference type="CDD" id="cd02570">
    <property type="entry name" value="PseudoU_synth_EcTruA"/>
    <property type="match status" value="1"/>
</dbReference>
<evidence type="ECO:0000256" key="1">
    <source>
        <dbReference type="ARBA" id="ARBA00009375"/>
    </source>
</evidence>
<evidence type="ECO:0000256" key="7">
    <source>
        <dbReference type="RuleBase" id="RU003792"/>
    </source>
</evidence>
<feature type="binding site" evidence="4 6">
    <location>
        <position position="111"/>
    </location>
    <ligand>
        <name>substrate</name>
    </ligand>
</feature>
<dbReference type="InterPro" id="IPR001406">
    <property type="entry name" value="PsdUridine_synth_TruA"/>
</dbReference>
<name>A0A849IJ39_9HYPH</name>
<evidence type="ECO:0000256" key="4">
    <source>
        <dbReference type="HAMAP-Rule" id="MF_00171"/>
    </source>
</evidence>
<gene>
    <name evidence="4 10" type="primary">truA</name>
    <name evidence="10" type="ORF">HJG44_16395</name>
</gene>
<dbReference type="SUPFAM" id="SSF55120">
    <property type="entry name" value="Pseudouridine synthase"/>
    <property type="match status" value="1"/>
</dbReference>
<evidence type="ECO:0000256" key="3">
    <source>
        <dbReference type="ARBA" id="ARBA00023235"/>
    </source>
</evidence>
<dbReference type="GO" id="GO:0031119">
    <property type="term" value="P:tRNA pseudouridine synthesis"/>
    <property type="evidence" value="ECO:0007669"/>
    <property type="project" value="UniProtKB-UniRule"/>
</dbReference>
<dbReference type="EMBL" id="JABEPP010000004">
    <property type="protein sequence ID" value="NNM73963.1"/>
    <property type="molecule type" value="Genomic_DNA"/>
</dbReference>
<dbReference type="NCBIfam" id="TIGR00071">
    <property type="entry name" value="hisT_truA"/>
    <property type="match status" value="1"/>
</dbReference>
<dbReference type="HAMAP" id="MF_00171">
    <property type="entry name" value="TruA"/>
    <property type="match status" value="1"/>
</dbReference>
<dbReference type="Gene3D" id="3.30.70.580">
    <property type="entry name" value="Pseudouridine synthase I, catalytic domain, N-terminal subdomain"/>
    <property type="match status" value="1"/>
</dbReference>
<dbReference type="Pfam" id="PF01416">
    <property type="entry name" value="PseudoU_synth_1"/>
    <property type="match status" value="2"/>
</dbReference>
<organism evidence="10 11">
    <name type="scientific">Enterovirga aerilata</name>
    <dbReference type="NCBI Taxonomy" id="2730920"/>
    <lineage>
        <taxon>Bacteria</taxon>
        <taxon>Pseudomonadati</taxon>
        <taxon>Pseudomonadota</taxon>
        <taxon>Alphaproteobacteria</taxon>
        <taxon>Hyphomicrobiales</taxon>
        <taxon>Methylobacteriaceae</taxon>
        <taxon>Enterovirga</taxon>
    </lineage>
</organism>
<comment type="subunit">
    <text evidence="4">Homodimer.</text>
</comment>
<comment type="similarity">
    <text evidence="1 4 7">Belongs to the tRNA pseudouridine synthase TruA family.</text>
</comment>
<feature type="domain" description="Pseudouridine synthase I TruA alpha/beta" evidence="9">
    <location>
        <begin position="144"/>
        <end position="246"/>
    </location>
</feature>
<dbReference type="InterPro" id="IPR020094">
    <property type="entry name" value="TruA/RsuA/RluB/E/F_N"/>
</dbReference>
<accession>A0A849IJ39</accession>
<feature type="region of interest" description="Disordered" evidence="8">
    <location>
        <begin position="250"/>
        <end position="275"/>
    </location>
</feature>
<keyword evidence="11" id="KW-1185">Reference proteome</keyword>
<evidence type="ECO:0000256" key="8">
    <source>
        <dbReference type="SAM" id="MobiDB-lite"/>
    </source>
</evidence>
<dbReference type="PIRSF" id="PIRSF001430">
    <property type="entry name" value="tRNA_psdUrid_synth"/>
    <property type="match status" value="1"/>
</dbReference>
<dbReference type="InterPro" id="IPR020095">
    <property type="entry name" value="PsdUridine_synth_TruA_C"/>
</dbReference>
<dbReference type="FunFam" id="3.30.70.580:FF:000001">
    <property type="entry name" value="tRNA pseudouridine synthase A"/>
    <property type="match status" value="1"/>
</dbReference>
<keyword evidence="3 4" id="KW-0413">Isomerase</keyword>
<dbReference type="GO" id="GO:0003723">
    <property type="term" value="F:RNA binding"/>
    <property type="evidence" value="ECO:0007669"/>
    <property type="project" value="InterPro"/>
</dbReference>
<proteinExistence type="inferred from homology"/>
<evidence type="ECO:0000256" key="5">
    <source>
        <dbReference type="PIRSR" id="PIRSR001430-1"/>
    </source>
</evidence>
<dbReference type="GO" id="GO:0160147">
    <property type="term" value="F:tRNA pseudouridine(38-40) synthase activity"/>
    <property type="evidence" value="ECO:0007669"/>
    <property type="project" value="UniProtKB-EC"/>
</dbReference>
<sequence>MPRYKLVIEYDGTPFAGWQRQANALSVQQVVEEAIRRFAGEDVRIQCAGRTDAGVHATGQVAHMDLSRTWRTDTIRDALNAHLKPRPVAILWAEEVPDRFNARMSAVKRHYRYRILNRRAPPAIERNAVWHVPWPLDAGRMEEAAQVLVGRHDFTTFRASECQAASPVRTLDRFDVRREGDLITVEASARSFLHSQVRSMVGTIVQAGNGRWSVEDVRRALDARRRSACAPLAPPQGLALIGVDYPDELPDRRAEHAVDHDLQGQSEQGDRARQG</sequence>
<dbReference type="InterPro" id="IPR020103">
    <property type="entry name" value="PsdUridine_synth_cat_dom_sf"/>
</dbReference>
<dbReference type="Proteomes" id="UP000564885">
    <property type="component" value="Unassembled WGS sequence"/>
</dbReference>
<keyword evidence="2 4" id="KW-0819">tRNA processing</keyword>
<feature type="domain" description="Pseudouridine synthase I TruA alpha/beta" evidence="9">
    <location>
        <begin position="8"/>
        <end position="102"/>
    </location>
</feature>
<dbReference type="PANTHER" id="PTHR11142:SF0">
    <property type="entry name" value="TRNA PSEUDOURIDINE SYNTHASE-LIKE 1"/>
    <property type="match status" value="1"/>
</dbReference>
<reference evidence="10 11" key="1">
    <citation type="submission" date="2020-04" db="EMBL/GenBank/DDBJ databases">
        <title>Enterovirga sp. isolate from soil.</title>
        <authorList>
            <person name="Chea S."/>
            <person name="Kim D.-U."/>
        </authorList>
    </citation>
    <scope>NUCLEOTIDE SEQUENCE [LARGE SCALE GENOMIC DNA]</scope>
    <source>
        <strain evidence="10 11">DB1703</strain>
    </source>
</reference>
<dbReference type="PANTHER" id="PTHR11142">
    <property type="entry name" value="PSEUDOURIDYLATE SYNTHASE"/>
    <property type="match status" value="1"/>
</dbReference>
<dbReference type="EC" id="5.4.99.12" evidence="4"/>
<dbReference type="InterPro" id="IPR020097">
    <property type="entry name" value="PsdUridine_synth_TruA_a/b_dom"/>
</dbReference>